<evidence type="ECO:0000256" key="1">
    <source>
        <dbReference type="ARBA" id="ARBA00006068"/>
    </source>
</evidence>
<name>A0ABZ0Q626_9LACO</name>
<dbReference type="PANTHER" id="PTHR33392">
    <property type="entry name" value="POLYISOPRENYL-TEICHOIC ACID--PEPTIDOGLYCAN TEICHOIC ACID TRANSFERASE TAGU"/>
    <property type="match status" value="1"/>
</dbReference>
<keyword evidence="5" id="KW-1185">Reference proteome</keyword>
<reference evidence="5" key="1">
    <citation type="submission" date="2024-06" db="EMBL/GenBank/DDBJ databases">
        <authorList>
            <person name="Chang H.C."/>
            <person name="Mun S.Y."/>
        </authorList>
    </citation>
    <scope>NUCLEOTIDE SEQUENCE [LARGE SCALE GENOMIC DNA]</scope>
    <source>
        <strain evidence="5">KT1</strain>
    </source>
</reference>
<dbReference type="InterPro" id="IPR004474">
    <property type="entry name" value="LytR_CpsA_psr"/>
</dbReference>
<gene>
    <name evidence="4" type="ORF">N6G96_04015</name>
</gene>
<organism evidence="4 5">
    <name type="scientific">Pediococcus inopinatus</name>
    <dbReference type="NCBI Taxonomy" id="114090"/>
    <lineage>
        <taxon>Bacteria</taxon>
        <taxon>Bacillati</taxon>
        <taxon>Bacillota</taxon>
        <taxon>Bacilli</taxon>
        <taxon>Lactobacillales</taxon>
        <taxon>Lactobacillaceae</taxon>
        <taxon>Pediococcus</taxon>
    </lineage>
</organism>
<dbReference type="InterPro" id="IPR050922">
    <property type="entry name" value="LytR/CpsA/Psr_CW_biosynth"/>
</dbReference>
<dbReference type="Gene3D" id="3.40.630.190">
    <property type="entry name" value="LCP protein"/>
    <property type="match status" value="1"/>
</dbReference>
<comment type="similarity">
    <text evidence="1">Belongs to the LytR/CpsA/Psr (LCP) family.</text>
</comment>
<feature type="domain" description="Cell envelope-related transcriptional attenuator" evidence="3">
    <location>
        <begin position="88"/>
        <end position="233"/>
    </location>
</feature>
<sequence>MRHEHEPKQRKHTVRNVILTVILVLLVSVGAYAARKYYNIKHAVDNTYQSAGIKKNRNANAVIQAKSPISILIMGTDTGALGRSYKGRTDTMMLITLNPKKDKTTITSIPRDTGVTIPGYESESPSKINAAYAFGSSGTAIKTVQEMLNVPIDFYAVMNMGGMEKVVNAVGGVTITPTLSFSYDGYTFTKGQSAKMNGKKALAYSRMRYSDPDGDYGRQTRQREVIMAIMSKAGSISSLLNKDFLDSVSSQMKTDLTFSDLSAIAQNYLGARKSVSQTHLQGTGQTVNGQSMELMAKSELQRVTNLNRKNLGLDHATTGNIALSVSDASSSSDSSVQSANVNAGN</sequence>
<dbReference type="EMBL" id="CP104778">
    <property type="protein sequence ID" value="WPC22387.1"/>
    <property type="molecule type" value="Genomic_DNA"/>
</dbReference>
<evidence type="ECO:0000259" key="3">
    <source>
        <dbReference type="Pfam" id="PF03816"/>
    </source>
</evidence>
<evidence type="ECO:0000313" key="4">
    <source>
        <dbReference type="EMBL" id="WPC22387.1"/>
    </source>
</evidence>
<accession>A0ABZ0Q626</accession>
<dbReference type="NCBIfam" id="TIGR00350">
    <property type="entry name" value="lytR_cpsA_psr"/>
    <property type="match status" value="1"/>
</dbReference>
<evidence type="ECO:0000256" key="2">
    <source>
        <dbReference type="SAM" id="MobiDB-lite"/>
    </source>
</evidence>
<dbReference type="PANTHER" id="PTHR33392:SF6">
    <property type="entry name" value="POLYISOPRENYL-TEICHOIC ACID--PEPTIDOGLYCAN TEICHOIC ACID TRANSFERASE TAGU"/>
    <property type="match status" value="1"/>
</dbReference>
<dbReference type="Proteomes" id="UP001302696">
    <property type="component" value="Chromosome"/>
</dbReference>
<protein>
    <submittedName>
        <fullName evidence="4">LCP family protein</fullName>
    </submittedName>
</protein>
<dbReference type="Pfam" id="PF03816">
    <property type="entry name" value="LytR_cpsA_psr"/>
    <property type="match status" value="1"/>
</dbReference>
<evidence type="ECO:0000313" key="5">
    <source>
        <dbReference type="Proteomes" id="UP001302696"/>
    </source>
</evidence>
<feature type="region of interest" description="Disordered" evidence="2">
    <location>
        <begin position="326"/>
        <end position="345"/>
    </location>
</feature>
<proteinExistence type="inferred from homology"/>
<dbReference type="RefSeq" id="WP_323709116.1">
    <property type="nucleotide sequence ID" value="NZ_CP104778.1"/>
</dbReference>